<dbReference type="Gene3D" id="2.30.38.10">
    <property type="entry name" value="Luciferase, Domain 3"/>
    <property type="match status" value="1"/>
</dbReference>
<dbReference type="Gene3D" id="1.10.1200.10">
    <property type="entry name" value="ACP-like"/>
    <property type="match status" value="2"/>
</dbReference>
<dbReference type="PROSITE" id="PS00012">
    <property type="entry name" value="PHOSPHOPANTETHEINE"/>
    <property type="match status" value="1"/>
</dbReference>
<dbReference type="InterPro" id="IPR016036">
    <property type="entry name" value="Malonyl_transacylase_ACP-bd"/>
</dbReference>
<dbReference type="NCBIfam" id="TIGR01733">
    <property type="entry name" value="AA-adenyl-dom"/>
    <property type="match status" value="1"/>
</dbReference>
<dbReference type="PROSITE" id="PS52004">
    <property type="entry name" value="KS3_2"/>
    <property type="match status" value="1"/>
</dbReference>
<dbReference type="Pfam" id="PF00975">
    <property type="entry name" value="Thioesterase"/>
    <property type="match status" value="1"/>
</dbReference>
<evidence type="ECO:0000259" key="6">
    <source>
        <dbReference type="PROSITE" id="PS50075"/>
    </source>
</evidence>
<keyword evidence="4" id="KW-0808">Transferase</keyword>
<dbReference type="PANTHER" id="PTHR43775:SF51">
    <property type="entry name" value="INACTIVE PHENOLPHTHIOCEROL SYNTHESIS POLYKETIDE SYNTHASE TYPE I PKS1-RELATED"/>
    <property type="match status" value="1"/>
</dbReference>
<dbReference type="PROSITE" id="PS00606">
    <property type="entry name" value="KS3_1"/>
    <property type="match status" value="1"/>
</dbReference>
<dbReference type="Gene3D" id="3.30.70.250">
    <property type="entry name" value="Malonyl-CoA ACP transacylase, ACP-binding"/>
    <property type="match status" value="1"/>
</dbReference>
<evidence type="ECO:0000256" key="3">
    <source>
        <dbReference type="ARBA" id="ARBA00022553"/>
    </source>
</evidence>
<dbReference type="Pfam" id="PF02801">
    <property type="entry name" value="Ketoacyl-synt_C"/>
    <property type="match status" value="1"/>
</dbReference>
<sequence>MDSSERPLSAMQEQLWVLARLDPESPVYNTLWSIDLPFAVDADAMERSLATLVRRHAALRTIFVAQDGGPVQIVRPAPALRLPLLALDAPGPDGAVPPASERAAELQRIATEELRRPIDLARGPLFRALLVRLADERFKLLLCIHHIVIDGYSGYKILLPELLECYESLAAGRRPQLTPARLQIADYAALQRQALSDEVRARLLRYWKHQLADLPAGLALAADRPRPAVVSDRGDVHEELLPGALLDPLRALARREGVSLFTVMLAAYYTLLAVYTGQADLAVATIVADRDTAEKRTIVGPLLNTVVLRARVDQELPGCEFVRRVDEVLRGAREHAALPFEALVHELRPRRDPGATPLFQAAIHRVASAHLRGATMTHHGATTGAAMFDLTFDLHDVPEGIRLYIEYRTDLFAGETVARMAGHYAALLRDLGARPGLPLRALTLLTDREQEQRAAWNHTEVRLPEQQCFHEVFEARVREAPDALAAVDGTTTITYGELNTRANRLARHLRARGVRPGSRVGLCLERSIDVLVGLLAVAKAGGAYVPLDPVYPGERLRFMLDDAGATVLVTQAHLVDRLPSTAASLVVLDRDRAAIAAHCGGDRPSGASLDDLAYVIYTSGSTGTPKGVALPHRGLCNLFGSQRAEIGVQRGSRVLQFASLSFDVSVWEIVLSLTAGATLVLGSSAAMMPGPALMATLREQAVTVALLPPSVLAVLPEDAPASLPALTTIVTGIEACPPALVARWASGRRFFNAYGPTEATVYATACECVGDDAIVPIGRAIANMRCHVLDAWLRPVPVGVPGELWLAGLGLAQGYLGRPGLTAERFLPDPWSGTPGERMYRTGDLVRTLPDGRIVFLGRADTQVKIRGFRVELGEVEALLRGHEHVQDVVAVVAGELAAERRLVALVVPRPTVAAPSEAELRRWLSRRAPEHLVPASFRLVDRLPVLPNGKVDRRAALAEFGRRGPAGPGELAGATEATLAAIWQRSLRLDRVGPHDNFFDLGGNSLLAAQVHDALTRALGQPLAMTDLFRFPTLRSLAEHLGGAAIALPGFERARERAKRQRGLAAGARCDGIAIIGMSGRFPGARSVAELWHNLCAGVDSIRRFSDDELRAAGVELDVLNDPKYVKARGIVDDVAGFDASFFGFTPREAEILDPQHRLFLECAWEALEDAGHHPAASPGTVGVFAGASATDTYYLHNLHPNTELRRAIGYPLFLTNVADSLPTRVSYALDLKGPSVAVQSACSTSLVAIHMACRSLLDDQCDLALAGGVSLSFPLVSGYHHREGMILAPDGRCRAFDDRAAGTVPGNGVGVVLLKRLADAVADGDPIYAVIRGTAINNDGAFKAGYTAPSVEGQAEAIVQAHAVADVAPDTIGYVEAHGTGTRLGDPIEIAALTRAFRSGTERRQFCAIGSVKTNLGHLDVAAGVAGLIKVALALAHRQLPPSLHFSAPNQEIDFAASPFRVHTALSEWPRGELPRRAGVSSFGMGGTNAHAVLEEAPEADAAGPSRPWQLVLLSARTRPALAAMTTNLREHLVAHPELDLADVGYTLHVGRKEWSHRRALVCRDLEDAANALAAPDTGRVLTAEADAGERGVVFMFPGQGSQYVDMGRELYAIEPVFRAEVDRCADALLAPLGLDLREVMFPNADDVEAARARLEQTALTQPALFTIEYALARLWMSWGVQPAAMIGHSVGEYVAACIAGVLDLDDALSLVAARGRLMQTATRGAMLAVALSEADVAAYLSPALTVAAINAPSRCVVAGPVDAIDELQARLAAARVESQRLRTSHAFHSALMDPVQGPFVALVRTMRLGAPRIPYLSNVTGTWITEDEARSPEYWGQHLRRPVRFAAGLGQLLADPRRLLLEVGPGRTLSTLVKQQLEATPQVLALASLRRAHEVESDVASMLRALGRMWLTGLRVDWTAFHARERRRRVRLPTYPFERQRYWIDPVTPAHAPRPAPAREPITDWFYVPAWKQSSPPPRTPAAERGPCLLFVDGLGLGDRLAARLVTDGFEVVSVAAGERFVREDARRFRIDPRRPADYDALVDALAAQGTSPRTIAHLWGVAPVEDALESRLERGLMLGVHSLLRLVQALGRRNADPIRLAVVTSGVQRIGDADVPCPERATVLGACKALPREYPNLRCTSIDVTIPPPGSFQERRLLDRLAGELAAQREDAVIAYRGGERWTQTFEPVRLERPDARAAVRLKPGGVYLLTGGLGGLGLALAEHFARTAQAKLVLVGRSTLPPREEWPRWLERADPPAAAVQPKIRKVLQIEQLGAEVLLVAADVADRAAMEAVLRRACERFGRIDGVVHAAGIAGGGLTQGQTSAQIEATFAAKLRGTLVLDALLRDVPLDFLALCSSLASILGVFGQVDYCAANAFLDAFAQHRAATDGAPIVSIDWDGWQDIGMAARFSSQSRGWLADTSQYLSPAEGVDAFERVLSCALPQVLVSKQELQARLERDAAVSLAPPAASETAAGLPRASHPRPDLAVEYVAPSTAIERRIADVWQELLGIACVGVQDDFFQLGGDSLMAVQVIARLREVLGADLPMHCLLTAPTIAGLAGLLARRESSPEHEVGRARARSEGPTLVQIQTGDPQRALFLVHPVGGHVYFYRDLARSLGPGQAVHGIQAQGIDGEAEPLACIEAMAARYLAAIRSIQPEGPYRLGGASFGGLVAYEMAQQLHAAGERTALLALIDSPSPGHMPPRLDGDADILTYLLGVGGGLPVASTRLQELAPDEQLRYFAARAGLAGRMLPDLEPARVRHFLRLFAVNCEAMLRYTPRPYPGRALFFRASEADGYNSTTPERGWQGLVQHGLEVHAVPGNHITMNFRPNVETIAHRLRELLP</sequence>
<dbReference type="Pfam" id="PF00501">
    <property type="entry name" value="AMP-binding"/>
    <property type="match status" value="1"/>
</dbReference>
<dbReference type="SUPFAM" id="SSF47336">
    <property type="entry name" value="ACP-like"/>
    <property type="match status" value="2"/>
</dbReference>
<feature type="domain" description="Carrier" evidence="6">
    <location>
        <begin position="971"/>
        <end position="1046"/>
    </location>
</feature>
<dbReference type="PROSITE" id="PS00455">
    <property type="entry name" value="AMP_BINDING"/>
    <property type="match status" value="1"/>
</dbReference>
<dbReference type="Gene3D" id="3.30.300.30">
    <property type="match status" value="1"/>
</dbReference>
<dbReference type="Gene3D" id="3.40.50.720">
    <property type="entry name" value="NAD(P)-binding Rossmann-like Domain"/>
    <property type="match status" value="1"/>
</dbReference>
<organism evidence="8 9">
    <name type="scientific">Nannocystis punicea</name>
    <dbReference type="NCBI Taxonomy" id="2995304"/>
    <lineage>
        <taxon>Bacteria</taxon>
        <taxon>Pseudomonadati</taxon>
        <taxon>Myxococcota</taxon>
        <taxon>Polyangia</taxon>
        <taxon>Nannocystales</taxon>
        <taxon>Nannocystaceae</taxon>
        <taxon>Nannocystis</taxon>
    </lineage>
</organism>
<dbReference type="InterPro" id="IPR020802">
    <property type="entry name" value="TesA-like"/>
</dbReference>
<dbReference type="InterPro" id="IPR020841">
    <property type="entry name" value="PKS_Beta-ketoAc_synthase_dom"/>
</dbReference>
<dbReference type="InterPro" id="IPR010071">
    <property type="entry name" value="AA_adenyl_dom"/>
</dbReference>
<feature type="domain" description="Ketosynthase family 3 (KS3)" evidence="7">
    <location>
        <begin position="1071"/>
        <end position="1498"/>
    </location>
</feature>
<dbReference type="InterPro" id="IPR018201">
    <property type="entry name" value="Ketoacyl_synth_AS"/>
</dbReference>
<dbReference type="SUPFAM" id="SSF53474">
    <property type="entry name" value="alpha/beta-Hydrolases"/>
    <property type="match status" value="1"/>
</dbReference>
<dbReference type="Gene3D" id="3.30.70.3290">
    <property type="match status" value="1"/>
</dbReference>
<dbReference type="InterPro" id="IPR001242">
    <property type="entry name" value="Condensation_dom"/>
</dbReference>
<feature type="domain" description="Carrier" evidence="6">
    <location>
        <begin position="2497"/>
        <end position="2572"/>
    </location>
</feature>
<dbReference type="CDD" id="cd00833">
    <property type="entry name" value="PKS"/>
    <property type="match status" value="1"/>
</dbReference>
<dbReference type="SMART" id="SM00822">
    <property type="entry name" value="PKS_KR"/>
    <property type="match status" value="1"/>
</dbReference>
<dbReference type="SUPFAM" id="SSF53901">
    <property type="entry name" value="Thiolase-like"/>
    <property type="match status" value="1"/>
</dbReference>
<dbReference type="Gene3D" id="3.40.50.1820">
    <property type="entry name" value="alpha/beta hydrolase"/>
    <property type="match status" value="1"/>
</dbReference>
<dbReference type="InterPro" id="IPR057326">
    <property type="entry name" value="KR_dom"/>
</dbReference>
<dbReference type="Gene3D" id="3.30.559.30">
    <property type="entry name" value="Nonribosomal peptide synthetase, condensation domain"/>
    <property type="match status" value="1"/>
</dbReference>
<dbReference type="Pfam" id="PF00109">
    <property type="entry name" value="ketoacyl-synt"/>
    <property type="match status" value="1"/>
</dbReference>
<dbReference type="InterPro" id="IPR050091">
    <property type="entry name" value="PKS_NRPS_Biosynth_Enz"/>
</dbReference>
<dbReference type="SUPFAM" id="SSF51735">
    <property type="entry name" value="NAD(P)-binding Rossmann-fold domains"/>
    <property type="match status" value="2"/>
</dbReference>
<dbReference type="Gene3D" id="3.40.50.980">
    <property type="match status" value="2"/>
</dbReference>
<dbReference type="InterPro" id="IPR029058">
    <property type="entry name" value="AB_hydrolase_fold"/>
</dbReference>
<comment type="similarity">
    <text evidence="5">In the C-terminal section; belongs to the NRP synthetase family.</text>
</comment>
<dbReference type="InterPro" id="IPR001031">
    <property type="entry name" value="Thioesterase"/>
</dbReference>
<dbReference type="RefSeq" id="WP_269033756.1">
    <property type="nucleotide sequence ID" value="NZ_CP114040.1"/>
</dbReference>
<dbReference type="SUPFAM" id="SSF55048">
    <property type="entry name" value="Probable ACP-binding domain of malonyl-CoA ACP transacylase"/>
    <property type="match status" value="1"/>
</dbReference>
<dbReference type="EMBL" id="CP114040">
    <property type="protein sequence ID" value="WAS91392.1"/>
    <property type="molecule type" value="Genomic_DNA"/>
</dbReference>
<dbReference type="SMART" id="SM00824">
    <property type="entry name" value="PKS_TE"/>
    <property type="match status" value="1"/>
</dbReference>
<dbReference type="SUPFAM" id="SSF52151">
    <property type="entry name" value="FabD/lysophospholipase-like"/>
    <property type="match status" value="1"/>
</dbReference>
<dbReference type="Pfam" id="PF13193">
    <property type="entry name" value="AMP-binding_C"/>
    <property type="match status" value="1"/>
</dbReference>
<dbReference type="InterPro" id="IPR016039">
    <property type="entry name" value="Thiolase-like"/>
</dbReference>
<evidence type="ECO:0000256" key="4">
    <source>
        <dbReference type="ARBA" id="ARBA00022679"/>
    </source>
</evidence>
<dbReference type="CDD" id="cd08953">
    <property type="entry name" value="KR_2_SDR_x"/>
    <property type="match status" value="1"/>
</dbReference>
<dbReference type="InterPro" id="IPR001227">
    <property type="entry name" value="Ac_transferase_dom_sf"/>
</dbReference>
<accession>A0ABY7GWQ2</accession>
<dbReference type="InterPro" id="IPR025110">
    <property type="entry name" value="AMP-bd_C"/>
</dbReference>
<dbReference type="Pfam" id="PF21394">
    <property type="entry name" value="Beta-ketacyl_N"/>
    <property type="match status" value="1"/>
</dbReference>
<comment type="cofactor">
    <cofactor evidence="1">
        <name>pantetheine 4'-phosphate</name>
        <dbReference type="ChEBI" id="CHEBI:47942"/>
    </cofactor>
</comment>
<dbReference type="InterPro" id="IPR009081">
    <property type="entry name" value="PP-bd_ACP"/>
</dbReference>
<dbReference type="Gene3D" id="3.40.366.10">
    <property type="entry name" value="Malonyl-Coenzyme A Acyl Carrier Protein, domain 2"/>
    <property type="match status" value="1"/>
</dbReference>
<dbReference type="Pfam" id="PF08659">
    <property type="entry name" value="KR"/>
    <property type="match status" value="1"/>
</dbReference>
<dbReference type="InterPro" id="IPR036291">
    <property type="entry name" value="NAD(P)-bd_dom_sf"/>
</dbReference>
<dbReference type="InterPro" id="IPR049490">
    <property type="entry name" value="C883_1060-like_KR_N"/>
</dbReference>
<reference evidence="8" key="1">
    <citation type="submission" date="2022-11" db="EMBL/GenBank/DDBJ databases">
        <title>Minimal conservation of predation-associated metabolite biosynthetic gene clusters underscores biosynthetic potential of Myxococcota including descriptions for ten novel species: Archangium lansinium sp. nov., Myxococcus landrumus sp. nov., Nannocystis bai.</title>
        <authorList>
            <person name="Ahearne A."/>
            <person name="Stevens C."/>
            <person name="Dowd S."/>
        </authorList>
    </citation>
    <scope>NUCLEOTIDE SEQUENCE</scope>
    <source>
        <strain evidence="8">Fl3</strain>
    </source>
</reference>
<dbReference type="Pfam" id="PF22621">
    <property type="entry name" value="CurL-like_PKS_C"/>
    <property type="match status" value="1"/>
</dbReference>
<dbReference type="PROSITE" id="PS50075">
    <property type="entry name" value="CARRIER"/>
    <property type="match status" value="2"/>
</dbReference>
<keyword evidence="9" id="KW-1185">Reference proteome</keyword>
<dbReference type="InterPro" id="IPR006162">
    <property type="entry name" value="Ppantetheine_attach_site"/>
</dbReference>
<evidence type="ECO:0000313" key="9">
    <source>
        <dbReference type="Proteomes" id="UP001164459"/>
    </source>
</evidence>
<dbReference type="Gene3D" id="3.30.559.10">
    <property type="entry name" value="Chloramphenicol acetyltransferase-like domain"/>
    <property type="match status" value="1"/>
</dbReference>
<dbReference type="InterPro" id="IPR045851">
    <property type="entry name" value="AMP-bd_C_sf"/>
</dbReference>
<dbReference type="PANTHER" id="PTHR43775">
    <property type="entry name" value="FATTY ACID SYNTHASE"/>
    <property type="match status" value="1"/>
</dbReference>
<evidence type="ECO:0000259" key="7">
    <source>
        <dbReference type="PROSITE" id="PS52004"/>
    </source>
</evidence>
<evidence type="ECO:0000256" key="1">
    <source>
        <dbReference type="ARBA" id="ARBA00001957"/>
    </source>
</evidence>
<dbReference type="InterPro" id="IPR014043">
    <property type="entry name" value="Acyl_transferase_dom"/>
</dbReference>
<dbReference type="Pfam" id="PF00668">
    <property type="entry name" value="Condensation"/>
    <property type="match status" value="1"/>
</dbReference>
<dbReference type="SMART" id="SM00825">
    <property type="entry name" value="PKS_KS"/>
    <property type="match status" value="1"/>
</dbReference>
<dbReference type="SUPFAM" id="SSF56801">
    <property type="entry name" value="Acetyl-CoA synthetase-like"/>
    <property type="match status" value="1"/>
</dbReference>
<proteinExistence type="inferred from homology"/>
<dbReference type="SUPFAM" id="SSF52777">
    <property type="entry name" value="CoA-dependent acyltransferases"/>
    <property type="match status" value="2"/>
</dbReference>
<dbReference type="InterPro" id="IPR013968">
    <property type="entry name" value="PKS_KR"/>
</dbReference>
<keyword evidence="2" id="KW-0596">Phosphopantetheine</keyword>
<evidence type="ECO:0000256" key="5">
    <source>
        <dbReference type="ARBA" id="ARBA00029443"/>
    </source>
</evidence>
<dbReference type="SMART" id="SM00827">
    <property type="entry name" value="PKS_AT"/>
    <property type="match status" value="1"/>
</dbReference>
<dbReference type="CDD" id="cd19531">
    <property type="entry name" value="LCL_NRPS-like"/>
    <property type="match status" value="1"/>
</dbReference>
<dbReference type="InterPro" id="IPR014030">
    <property type="entry name" value="Ketoacyl_synth_N"/>
</dbReference>
<dbReference type="InterPro" id="IPR023213">
    <property type="entry name" value="CAT-like_dom_sf"/>
</dbReference>
<dbReference type="InterPro" id="IPR020845">
    <property type="entry name" value="AMP-binding_CS"/>
</dbReference>
<name>A0ABY7GWQ2_9BACT</name>
<dbReference type="Gene3D" id="3.40.47.10">
    <property type="match status" value="1"/>
</dbReference>
<keyword evidence="3" id="KW-0597">Phosphoprotein</keyword>
<dbReference type="Proteomes" id="UP001164459">
    <property type="component" value="Chromosome"/>
</dbReference>
<evidence type="ECO:0000313" key="8">
    <source>
        <dbReference type="EMBL" id="WAS91392.1"/>
    </source>
</evidence>
<dbReference type="InterPro" id="IPR036736">
    <property type="entry name" value="ACP-like_sf"/>
</dbReference>
<dbReference type="Pfam" id="PF00550">
    <property type="entry name" value="PP-binding"/>
    <property type="match status" value="2"/>
</dbReference>
<evidence type="ECO:0000256" key="2">
    <source>
        <dbReference type="ARBA" id="ARBA00022450"/>
    </source>
</evidence>
<dbReference type="SMART" id="SM00823">
    <property type="entry name" value="PKS_PP"/>
    <property type="match status" value="2"/>
</dbReference>
<dbReference type="Pfam" id="PF00698">
    <property type="entry name" value="Acyl_transf_1"/>
    <property type="match status" value="1"/>
</dbReference>
<gene>
    <name evidence="8" type="ORF">O0S08_34830</name>
</gene>
<dbReference type="InterPro" id="IPR014031">
    <property type="entry name" value="Ketoacyl_synth_C"/>
</dbReference>
<dbReference type="InterPro" id="IPR020806">
    <property type="entry name" value="PKS_PP-bd"/>
</dbReference>
<protein>
    <submittedName>
        <fullName evidence="8">Amino acid adenylation domain-containing protein</fullName>
    </submittedName>
</protein>
<dbReference type="InterPro" id="IPR000873">
    <property type="entry name" value="AMP-dep_synth/lig_dom"/>
</dbReference>
<dbReference type="InterPro" id="IPR016035">
    <property type="entry name" value="Acyl_Trfase/lysoPLipase"/>
</dbReference>